<organism evidence="1 2">
    <name type="scientific">Bacillus phage AR9</name>
    <dbReference type="NCBI Taxonomy" id="1815509"/>
    <lineage>
        <taxon>Viruses</taxon>
        <taxon>Duplodnaviria</taxon>
        <taxon>Heunggongvirae</taxon>
        <taxon>Uroviricota</taxon>
        <taxon>Caudoviricetes</taxon>
        <taxon>Takahashivirus</taxon>
        <taxon>Bacillus phage PBS1</taxon>
    </lineage>
</organism>
<dbReference type="GeneID" id="29058947"/>
<sequence length="110" mass="13015">MNNENYIIYGELTKTDNEEYKSENFFKGLEYRENALKIIEILSNIEFYKIVRGFLCENLSDDNAINTFKNCHIKLLSDKNKEKAIEVINNHKYVDEVKVLSENEIVFLIK</sequence>
<evidence type="ECO:0000313" key="1">
    <source>
        <dbReference type="EMBL" id="AMS01313.1"/>
    </source>
</evidence>
<protein>
    <submittedName>
        <fullName evidence="1">Uncharacterized protein</fullName>
    </submittedName>
</protein>
<dbReference type="KEGG" id="vg:29058947"/>
<accession>A0A172JID4</accession>
<gene>
    <name evidence="1" type="ORF">AR9_g229</name>
</gene>
<dbReference type="EMBL" id="KU878088">
    <property type="protein sequence ID" value="AMS01313.1"/>
    <property type="molecule type" value="Genomic_DNA"/>
</dbReference>
<evidence type="ECO:0000313" key="2">
    <source>
        <dbReference type="Proteomes" id="UP000202618"/>
    </source>
</evidence>
<dbReference type="Proteomes" id="UP000202618">
    <property type="component" value="Segment"/>
</dbReference>
<dbReference type="RefSeq" id="YP_009283133.1">
    <property type="nucleotide sequence ID" value="NC_031039.1"/>
</dbReference>
<reference evidence="1 2" key="1">
    <citation type="journal article" date="2016" name="Virology">
        <title>The genome of AR9, a giant transducing Bacillus phage encoding two multisubunit RNA polymerases.</title>
        <authorList>
            <person name="Lavysh D."/>
            <person name="Sokolova M."/>
            <person name="Minakhin L."/>
            <person name="Yakunina M."/>
            <person name="Artamonova T."/>
            <person name="Kozyavkin S."/>
            <person name="Makarova K.S."/>
            <person name="Koonin E.V."/>
            <person name="Severinov K."/>
        </authorList>
    </citation>
    <scope>NUCLEOTIDE SEQUENCE [LARGE SCALE GENOMIC DNA]</scope>
</reference>
<name>A0A172JID4_BPPB1</name>
<proteinExistence type="predicted"/>